<dbReference type="GO" id="GO:0046872">
    <property type="term" value="F:metal ion binding"/>
    <property type="evidence" value="ECO:0007669"/>
    <property type="project" value="UniProtKB-KW"/>
</dbReference>
<dbReference type="InterPro" id="IPR027443">
    <property type="entry name" value="IPNS-like_sf"/>
</dbReference>
<feature type="domain" description="Non-haem dioxygenase N-terminal" evidence="3">
    <location>
        <begin position="378"/>
        <end position="481"/>
    </location>
</feature>
<name>A0A9D5ANP2_PEA</name>
<dbReference type="PANTHER" id="PTHR35748:SF2">
    <property type="entry name" value="GAMMA-GLUTAMYL CYCLOTRANSFERASE-RELATED"/>
    <property type="match status" value="1"/>
</dbReference>
<dbReference type="SUPFAM" id="SSF51197">
    <property type="entry name" value="Clavaminate synthase-like"/>
    <property type="match status" value="1"/>
</dbReference>
<reference evidence="4 5" key="1">
    <citation type="journal article" date="2022" name="Nat. Genet.">
        <title>Improved pea reference genome and pan-genome highlight genomic features and evolutionary characteristics.</title>
        <authorList>
            <person name="Yang T."/>
            <person name="Liu R."/>
            <person name="Luo Y."/>
            <person name="Hu S."/>
            <person name="Wang D."/>
            <person name="Wang C."/>
            <person name="Pandey M.K."/>
            <person name="Ge S."/>
            <person name="Xu Q."/>
            <person name="Li N."/>
            <person name="Li G."/>
            <person name="Huang Y."/>
            <person name="Saxena R.K."/>
            <person name="Ji Y."/>
            <person name="Li M."/>
            <person name="Yan X."/>
            <person name="He Y."/>
            <person name="Liu Y."/>
            <person name="Wang X."/>
            <person name="Xiang C."/>
            <person name="Varshney R.K."/>
            <person name="Ding H."/>
            <person name="Gao S."/>
            <person name="Zong X."/>
        </authorList>
    </citation>
    <scope>NUCLEOTIDE SEQUENCE [LARGE SCALE GENOMIC DNA]</scope>
    <source>
        <strain evidence="4 5">cv. Zhongwan 6</strain>
    </source>
</reference>
<keyword evidence="1" id="KW-0479">Metal-binding</keyword>
<dbReference type="Gene3D" id="2.60.120.330">
    <property type="entry name" value="B-lactam Antibiotic, Isopenicillin N Synthase, Chain"/>
    <property type="match status" value="1"/>
</dbReference>
<gene>
    <name evidence="4" type="ORF">KIW84_040932</name>
</gene>
<evidence type="ECO:0000256" key="2">
    <source>
        <dbReference type="ARBA" id="ARBA00023004"/>
    </source>
</evidence>
<keyword evidence="5" id="KW-1185">Reference proteome</keyword>
<dbReference type="AlphaFoldDB" id="A0A9D5ANP2"/>
<dbReference type="EMBL" id="JAMSHJ010000004">
    <property type="protein sequence ID" value="KAI5415703.1"/>
    <property type="molecule type" value="Genomic_DNA"/>
</dbReference>
<protein>
    <recommendedName>
        <fullName evidence="3">Non-haem dioxygenase N-terminal domain-containing protein</fullName>
    </recommendedName>
</protein>
<evidence type="ECO:0000259" key="3">
    <source>
        <dbReference type="Pfam" id="PF14226"/>
    </source>
</evidence>
<dbReference type="Gramene" id="Psat04G0093200-T1">
    <property type="protein sequence ID" value="KAI5415703.1"/>
    <property type="gene ID" value="KIW84_040932"/>
</dbReference>
<sequence>MVGPRILIFKYSTQKESNCVTCLHKLFHKRAAEHTCFVEMTVYPDLDEASALASLPGDVDGYISICGYGSLLSEKSARSTFPNLTNFRTARLTGFRRLFSVVAPVFFTHGIANLTTQEIAGLSAEPCQDETIIITVFDINKTEVISFLTFVVKFVLHMHNASNPIIFHSYANLFMKYLYNYLCGLSFRAVEKQPVLQRYGRIRYPVFPESLDGKPFTNPAVLCASYTDEEFFKYKCFEGREIYFQQYGEYNIHKIWRDDVLPCRVYLRHCVLAAKSLGDEVYNNFLDHTFIADRKTTIRQYFEKTATGIMEEEPPESLKALATKPDYDRATELKAFDQTKDGVKGLVDASITNIPRMFHHEIDKDSAPSSSSTTKLLVPSVDLVDIHQDPTRRKTVVEKIRETSETWGFFQAVNHGIEITVLDEMKNGVIRFFEQDSEVKRELYSRDDVVKPLVYNSNFHLYSSPAANWRNTFYCFMAPQSPKPEDLPSVCSYMLDIILIQLYDRDTPTLTMSKI</sequence>
<accession>A0A9D5ANP2</accession>
<organism evidence="4 5">
    <name type="scientific">Pisum sativum</name>
    <name type="common">Garden pea</name>
    <name type="synonym">Lathyrus oleraceus</name>
    <dbReference type="NCBI Taxonomy" id="3888"/>
    <lineage>
        <taxon>Eukaryota</taxon>
        <taxon>Viridiplantae</taxon>
        <taxon>Streptophyta</taxon>
        <taxon>Embryophyta</taxon>
        <taxon>Tracheophyta</taxon>
        <taxon>Spermatophyta</taxon>
        <taxon>Magnoliopsida</taxon>
        <taxon>eudicotyledons</taxon>
        <taxon>Gunneridae</taxon>
        <taxon>Pentapetalae</taxon>
        <taxon>rosids</taxon>
        <taxon>fabids</taxon>
        <taxon>Fabales</taxon>
        <taxon>Fabaceae</taxon>
        <taxon>Papilionoideae</taxon>
        <taxon>50 kb inversion clade</taxon>
        <taxon>NPAAA clade</taxon>
        <taxon>Hologalegina</taxon>
        <taxon>IRL clade</taxon>
        <taxon>Fabeae</taxon>
        <taxon>Lathyrus</taxon>
    </lineage>
</organism>
<evidence type="ECO:0000313" key="4">
    <source>
        <dbReference type="EMBL" id="KAI5415703.1"/>
    </source>
</evidence>
<evidence type="ECO:0000256" key="1">
    <source>
        <dbReference type="ARBA" id="ARBA00022723"/>
    </source>
</evidence>
<proteinExistence type="predicted"/>
<dbReference type="InterPro" id="IPR026992">
    <property type="entry name" value="DIOX_N"/>
</dbReference>
<keyword evidence="2" id="KW-0408">Iron</keyword>
<dbReference type="Proteomes" id="UP001058974">
    <property type="component" value="Chromosome 4"/>
</dbReference>
<dbReference type="Pfam" id="PF14226">
    <property type="entry name" value="DIOX_N"/>
    <property type="match status" value="1"/>
</dbReference>
<comment type="caution">
    <text evidence="4">The sequence shown here is derived from an EMBL/GenBank/DDBJ whole genome shotgun (WGS) entry which is preliminary data.</text>
</comment>
<evidence type="ECO:0000313" key="5">
    <source>
        <dbReference type="Proteomes" id="UP001058974"/>
    </source>
</evidence>
<dbReference type="PANTHER" id="PTHR35748">
    <property type="entry name" value="OS05G0358400 PROTEIN"/>
    <property type="match status" value="1"/>
</dbReference>